<evidence type="ECO:0000313" key="3">
    <source>
        <dbReference type="Proteomes" id="UP000272025"/>
    </source>
</evidence>
<keyword evidence="1" id="KW-0472">Membrane</keyword>
<name>A0A3N2Q822_SODAK</name>
<feature type="transmembrane region" description="Helical" evidence="1">
    <location>
        <begin position="52"/>
        <end position="72"/>
    </location>
</feature>
<evidence type="ECO:0000313" key="2">
    <source>
        <dbReference type="EMBL" id="ROT42818.1"/>
    </source>
</evidence>
<evidence type="ECO:0000256" key="1">
    <source>
        <dbReference type="SAM" id="Phobius"/>
    </source>
</evidence>
<keyword evidence="1" id="KW-1133">Transmembrane helix</keyword>
<dbReference type="EMBL" id="ML119051">
    <property type="protein sequence ID" value="ROT42818.1"/>
    <property type="molecule type" value="Genomic_DNA"/>
</dbReference>
<organism evidence="2 3">
    <name type="scientific">Sodiomyces alkalinus (strain CBS 110278 / VKM F-3762 / F11)</name>
    <name type="common">Alkaliphilic filamentous fungus</name>
    <dbReference type="NCBI Taxonomy" id="1314773"/>
    <lineage>
        <taxon>Eukaryota</taxon>
        <taxon>Fungi</taxon>
        <taxon>Dikarya</taxon>
        <taxon>Ascomycota</taxon>
        <taxon>Pezizomycotina</taxon>
        <taxon>Sordariomycetes</taxon>
        <taxon>Hypocreomycetidae</taxon>
        <taxon>Glomerellales</taxon>
        <taxon>Plectosphaerellaceae</taxon>
        <taxon>Sodiomyces</taxon>
    </lineage>
</organism>
<dbReference type="Proteomes" id="UP000272025">
    <property type="component" value="Unassembled WGS sequence"/>
</dbReference>
<protein>
    <submittedName>
        <fullName evidence="2">Uncharacterized protein</fullName>
    </submittedName>
</protein>
<keyword evidence="1" id="KW-0812">Transmembrane</keyword>
<sequence>MDWSKVFVCAPLNSSFNKDFTLGGNIHHCLAMTWRMEYGSARRKYMACSKSFLLTLWSLSLAYLKTFVALIADPTAAIFSAVLPCLTDRESDDLTDLVTGKAETLVIKSGG</sequence>
<keyword evidence="3" id="KW-1185">Reference proteome</keyword>
<dbReference type="AlphaFoldDB" id="A0A3N2Q822"/>
<gene>
    <name evidence="2" type="ORF">SODALDRAFT_355004</name>
</gene>
<dbReference type="RefSeq" id="XP_028470624.1">
    <property type="nucleotide sequence ID" value="XM_028613772.1"/>
</dbReference>
<proteinExistence type="predicted"/>
<accession>A0A3N2Q822</accession>
<dbReference type="GeneID" id="39582250"/>
<reference evidence="2 3" key="1">
    <citation type="journal article" date="2018" name="Mol. Ecol.">
        <title>The obligate alkalophilic soda-lake fungus Sodiomyces alkalinus has shifted to a protein diet.</title>
        <authorList>
            <person name="Grum-Grzhimaylo A.A."/>
            <person name="Falkoski D.L."/>
            <person name="van den Heuvel J."/>
            <person name="Valero-Jimenez C.A."/>
            <person name="Min B."/>
            <person name="Choi I.G."/>
            <person name="Lipzen A."/>
            <person name="Daum C.G."/>
            <person name="Aanen D.K."/>
            <person name="Tsang A."/>
            <person name="Henrissat B."/>
            <person name="Bilanenko E.N."/>
            <person name="de Vries R.P."/>
            <person name="van Kan J.A.L."/>
            <person name="Grigoriev I.V."/>
            <person name="Debets A.J.M."/>
        </authorList>
    </citation>
    <scope>NUCLEOTIDE SEQUENCE [LARGE SCALE GENOMIC DNA]</scope>
    <source>
        <strain evidence="2 3">F11</strain>
    </source>
</reference>